<dbReference type="KEGG" id="npi:G7071_08530"/>
<dbReference type="AlphaFoldDB" id="A0A6G7YFH5"/>
<evidence type="ECO:0000256" key="1">
    <source>
        <dbReference type="SAM" id="MobiDB-lite"/>
    </source>
</evidence>
<feature type="region of interest" description="Disordered" evidence="1">
    <location>
        <begin position="1"/>
        <end position="22"/>
    </location>
</feature>
<keyword evidence="3" id="KW-1185">Reference proteome</keyword>
<evidence type="ECO:0000313" key="2">
    <source>
        <dbReference type="EMBL" id="QIK75479.1"/>
    </source>
</evidence>
<proteinExistence type="predicted"/>
<dbReference type="EMBL" id="CP049866">
    <property type="protein sequence ID" value="QIK75479.1"/>
    <property type="molecule type" value="Genomic_DNA"/>
</dbReference>
<sequence>MKSPRDNALESERRPVLPPGAEERVSGYGVMGQPFASGHVLGLRRWTASSVGDQFTSIWHRDPEGNWHFYESAQPEFACSRWFGHGVQESTVVDIDVAWEAADILRITSSGLIDWRLTLESSPMTRVMSSVGRVLPMAAWRSPVMLKTMGAVASSTLGVGKVTMTGLTANGLPFDANPRQIWRVVDASATIDGHDIGPPAPLREQARLGDFWIPQRGIFAMGRVFVGTP</sequence>
<name>A0A6G7YFH5_9ACTN</name>
<dbReference type="RefSeq" id="WP_166317386.1">
    <property type="nucleotide sequence ID" value="NZ_CP049866.1"/>
</dbReference>
<gene>
    <name evidence="2" type="ORF">G7071_08530</name>
</gene>
<accession>A0A6G7YFH5</accession>
<evidence type="ECO:0000313" key="3">
    <source>
        <dbReference type="Proteomes" id="UP000502035"/>
    </source>
</evidence>
<organism evidence="2 3">
    <name type="scientific">Nocardioides piscis</name>
    <dbReference type="NCBI Taxonomy" id="2714938"/>
    <lineage>
        <taxon>Bacteria</taxon>
        <taxon>Bacillati</taxon>
        <taxon>Actinomycetota</taxon>
        <taxon>Actinomycetes</taxon>
        <taxon>Propionibacteriales</taxon>
        <taxon>Nocardioidaceae</taxon>
        <taxon>Nocardioides</taxon>
    </lineage>
</organism>
<dbReference type="Proteomes" id="UP000502035">
    <property type="component" value="Chromosome"/>
</dbReference>
<reference evidence="2 3" key="1">
    <citation type="submission" date="2020-03" db="EMBL/GenBank/DDBJ databases">
        <title>Nocardioides sp. nov., isolated from fish.</title>
        <authorList>
            <person name="Hyun D.-W."/>
            <person name="Bae J.-W."/>
        </authorList>
    </citation>
    <scope>NUCLEOTIDE SEQUENCE [LARGE SCALE GENOMIC DNA]</scope>
    <source>
        <strain evidence="2 3">HDW12A</strain>
    </source>
</reference>
<protein>
    <submittedName>
        <fullName evidence="2">Uncharacterized protein</fullName>
    </submittedName>
</protein>